<protein>
    <submittedName>
        <fullName evidence="1">Uncharacterized protein</fullName>
    </submittedName>
</protein>
<comment type="caution">
    <text evidence="1">The sequence shown here is derived from an EMBL/GenBank/DDBJ whole genome shotgun (WGS) entry which is preliminary data.</text>
</comment>
<dbReference type="EMBL" id="BNEE01000011">
    <property type="protein sequence ID" value="GHI90385.1"/>
    <property type="molecule type" value="Genomic_DNA"/>
</dbReference>
<reference evidence="1" key="1">
    <citation type="submission" date="2020-09" db="EMBL/GenBank/DDBJ databases">
        <title>Whole genome shotgun sequence of Streptomyces xanthophaeus NBRC 12829.</title>
        <authorList>
            <person name="Komaki H."/>
            <person name="Tamura T."/>
        </authorList>
    </citation>
    <scope>NUCLEOTIDE SEQUENCE</scope>
    <source>
        <strain evidence="1">NBRC 12829</strain>
    </source>
</reference>
<sequence>MIEHLHEDAGGGARELKYAVLHLQAAAEVLLKARLRSEHWTLVFKDPGEASLKKYEDHDFESCGTEAAVARLRRIGNIPISDKDAKALKDLAKDRNALQHYGLTHSAEAVEARAATVLDFLMNFVDKELLPSLSADERAEVHHDLSEVREALTSIHAYVTRRMNRLRGSVLKDKPQAVLTCEDCQQDALLLGPVEGDESGAPNPLVGQCHFCGGVWNATDLASIFQPEAGVPFNECPQCHAETLASVTFVGDSEYVEHCFDCNATYSPHDLANCAACGCFCPHEGDDDGTSQTLCDYCRQQILIEEEMA</sequence>
<proteinExistence type="predicted"/>
<gene>
    <name evidence="1" type="ORF">Sxan_77490</name>
</gene>
<accession>A0A919H4R4</accession>
<dbReference type="AlphaFoldDB" id="A0A919H4R4"/>
<dbReference type="Proteomes" id="UP000600026">
    <property type="component" value="Unassembled WGS sequence"/>
</dbReference>
<evidence type="ECO:0000313" key="1">
    <source>
        <dbReference type="EMBL" id="GHI90385.1"/>
    </source>
</evidence>
<organism evidence="1 2">
    <name type="scientific">Streptomyces xanthophaeus</name>
    <dbReference type="NCBI Taxonomy" id="67385"/>
    <lineage>
        <taxon>Bacteria</taxon>
        <taxon>Bacillati</taxon>
        <taxon>Actinomycetota</taxon>
        <taxon>Actinomycetes</taxon>
        <taxon>Kitasatosporales</taxon>
        <taxon>Streptomycetaceae</taxon>
        <taxon>Streptomyces</taxon>
    </lineage>
</organism>
<name>A0A919H4R4_9ACTN</name>
<keyword evidence="2" id="KW-1185">Reference proteome</keyword>
<evidence type="ECO:0000313" key="2">
    <source>
        <dbReference type="Proteomes" id="UP000600026"/>
    </source>
</evidence>